<dbReference type="AlphaFoldDB" id="A0A6N8HYE9"/>
<dbReference type="InterPro" id="IPR052173">
    <property type="entry name" value="Beta-lactam_resp_regulator"/>
</dbReference>
<reference evidence="3 4" key="1">
    <citation type="submission" date="2019-09" db="EMBL/GenBank/DDBJ databases">
        <title>Genome sequence of Clostridium sp. EA1.</title>
        <authorList>
            <person name="Poehlein A."/>
            <person name="Bengelsdorf F.R."/>
            <person name="Daniel R."/>
        </authorList>
    </citation>
    <scope>NUCLEOTIDE SEQUENCE [LARGE SCALE GENOMIC DNA]</scope>
    <source>
        <strain evidence="3 4">EA1</strain>
    </source>
</reference>
<sequence length="330" mass="38760">MEFPYTKVFFSTNLLPKIDTFLRTPLSTVLMLKNISLFSLIGVVWLTGIVISMIRLLSNQYHLKRSFKFCPVKTDIDQDIFLKVASEYKLPKRLKIIETSAVSIPMIFGFVSPTIVFPISNFTSEEQYFVLRHELEHYHNRDIWVKTLIELICAIYWWNPFVYALRKRSDCILEINVDFSISKTWEETKRLRYLQFLLNTYKKSRLSTQKIIHGTLGVIDSNNQPEIVQRFELLFPRERPRYSNIRIFIASIMSAVILIFSFSCVIQPQYSLPSDREPDLVALTPDTAYLVKMPDGQYDVYLHNAGYLTTIKGLEEPYKNLPIKEREERK</sequence>
<organism evidence="3 4">
    <name type="scientific">Caproicibacter fermentans</name>
    <dbReference type="NCBI Taxonomy" id="2576756"/>
    <lineage>
        <taxon>Bacteria</taxon>
        <taxon>Bacillati</taxon>
        <taxon>Bacillota</taxon>
        <taxon>Clostridia</taxon>
        <taxon>Eubacteriales</taxon>
        <taxon>Acutalibacteraceae</taxon>
        <taxon>Caproicibacter</taxon>
    </lineage>
</organism>
<evidence type="ECO:0000313" key="4">
    <source>
        <dbReference type="Proteomes" id="UP000469440"/>
    </source>
</evidence>
<dbReference type="Proteomes" id="UP000469440">
    <property type="component" value="Unassembled WGS sequence"/>
</dbReference>
<proteinExistence type="predicted"/>
<dbReference type="EMBL" id="VWXL01000043">
    <property type="protein sequence ID" value="MVB10550.1"/>
    <property type="molecule type" value="Genomic_DNA"/>
</dbReference>
<dbReference type="Pfam" id="PF05569">
    <property type="entry name" value="Peptidase_M56"/>
    <property type="match status" value="1"/>
</dbReference>
<comment type="caution">
    <text evidence="3">The sequence shown here is derived from an EMBL/GenBank/DDBJ whole genome shotgun (WGS) entry which is preliminary data.</text>
</comment>
<feature type="transmembrane region" description="Helical" evidence="1">
    <location>
        <begin position="247"/>
        <end position="270"/>
    </location>
</feature>
<dbReference type="InterPro" id="IPR008756">
    <property type="entry name" value="Peptidase_M56"/>
</dbReference>
<evidence type="ECO:0000259" key="2">
    <source>
        <dbReference type="Pfam" id="PF05569"/>
    </source>
</evidence>
<feature type="transmembrane region" description="Helical" evidence="1">
    <location>
        <begin position="35"/>
        <end position="58"/>
    </location>
</feature>
<evidence type="ECO:0000256" key="1">
    <source>
        <dbReference type="SAM" id="Phobius"/>
    </source>
</evidence>
<keyword evidence="1" id="KW-1133">Transmembrane helix</keyword>
<accession>A0A6N8HYE9</accession>
<keyword evidence="1" id="KW-0812">Transmembrane</keyword>
<evidence type="ECO:0000313" key="3">
    <source>
        <dbReference type="EMBL" id="MVB10550.1"/>
    </source>
</evidence>
<name>A0A6N8HYE9_9FIRM</name>
<protein>
    <submittedName>
        <fullName evidence="3">BlaR1 peptidase M56</fullName>
    </submittedName>
</protein>
<gene>
    <name evidence="3" type="ORF">CAFE_12440</name>
</gene>
<dbReference type="PANTHER" id="PTHR34978">
    <property type="entry name" value="POSSIBLE SENSOR-TRANSDUCER PROTEIN BLAR"/>
    <property type="match status" value="1"/>
</dbReference>
<dbReference type="CDD" id="cd07341">
    <property type="entry name" value="M56_BlaR1_MecR1_like"/>
    <property type="match status" value="1"/>
</dbReference>
<feature type="transmembrane region" description="Helical" evidence="1">
    <location>
        <begin position="102"/>
        <end position="123"/>
    </location>
</feature>
<feature type="transmembrane region" description="Helical" evidence="1">
    <location>
        <begin position="143"/>
        <end position="165"/>
    </location>
</feature>
<dbReference type="PANTHER" id="PTHR34978:SF3">
    <property type="entry name" value="SLR0241 PROTEIN"/>
    <property type="match status" value="1"/>
</dbReference>
<keyword evidence="4" id="KW-1185">Reference proteome</keyword>
<keyword evidence="1" id="KW-0472">Membrane</keyword>
<feature type="domain" description="Peptidase M56" evidence="2">
    <location>
        <begin position="38"/>
        <end position="211"/>
    </location>
</feature>